<dbReference type="AlphaFoldDB" id="A0A0F6YFI6"/>
<evidence type="ECO:0000313" key="7">
    <source>
        <dbReference type="EMBL" id="AKF03610.1"/>
    </source>
</evidence>
<keyword evidence="5" id="KW-0813">Transport</keyword>
<dbReference type="GO" id="GO:0046872">
    <property type="term" value="F:metal ion binding"/>
    <property type="evidence" value="ECO:0007669"/>
    <property type="project" value="UniProtKB-KW"/>
</dbReference>
<sequence length="140" mass="15541">MSLDVPLLRSSFELVLEREPALTARFYEILFERYPQARPLFARNARKQQEEMLARALAAVVDRLEDAPWLVETLGAMGAKHVDYGVTEEMYGWVGDALLRTLAEVAGDAWTPELEAAWAAAYGAIRDLMLAGASRAQAAE</sequence>
<dbReference type="PROSITE" id="PS01033">
    <property type="entry name" value="GLOBIN"/>
    <property type="match status" value="1"/>
</dbReference>
<gene>
    <name evidence="7" type="ORF">DB32_000759</name>
</gene>
<dbReference type="KEGG" id="samy:DB32_000759"/>
<dbReference type="GO" id="GO:0019825">
    <property type="term" value="F:oxygen binding"/>
    <property type="evidence" value="ECO:0007669"/>
    <property type="project" value="InterPro"/>
</dbReference>
<dbReference type="PRINTS" id="PR01907">
    <property type="entry name" value="WORMGLOBIN"/>
</dbReference>
<organism evidence="7 8">
    <name type="scientific">Sandaracinus amylolyticus</name>
    <dbReference type="NCBI Taxonomy" id="927083"/>
    <lineage>
        <taxon>Bacteria</taxon>
        <taxon>Pseudomonadati</taxon>
        <taxon>Myxococcota</taxon>
        <taxon>Polyangia</taxon>
        <taxon>Polyangiales</taxon>
        <taxon>Sandaracinaceae</taxon>
        <taxon>Sandaracinus</taxon>
    </lineage>
</organism>
<reference evidence="7 8" key="1">
    <citation type="submission" date="2015-03" db="EMBL/GenBank/DDBJ databases">
        <title>Genome assembly of Sandaracinus amylolyticus DSM 53668.</title>
        <authorList>
            <person name="Sharma G."/>
            <person name="Subramanian S."/>
        </authorList>
    </citation>
    <scope>NUCLEOTIDE SEQUENCE [LARGE SCALE GENOMIC DNA]</scope>
    <source>
        <strain evidence="7 8">DSM 53668</strain>
    </source>
</reference>
<dbReference type="PANTHER" id="PTHR43396:SF3">
    <property type="entry name" value="FLAVOHEMOPROTEIN"/>
    <property type="match status" value="1"/>
</dbReference>
<evidence type="ECO:0000259" key="6">
    <source>
        <dbReference type="PROSITE" id="PS01033"/>
    </source>
</evidence>
<evidence type="ECO:0000256" key="5">
    <source>
        <dbReference type="RuleBase" id="RU000356"/>
    </source>
</evidence>
<keyword evidence="8" id="KW-1185">Reference proteome</keyword>
<dbReference type="Gene3D" id="1.10.490.10">
    <property type="entry name" value="Globins"/>
    <property type="match status" value="1"/>
</dbReference>
<dbReference type="InterPro" id="IPR000971">
    <property type="entry name" value="Globin"/>
</dbReference>
<dbReference type="InterPro" id="IPR012292">
    <property type="entry name" value="Globin/Proto"/>
</dbReference>
<proteinExistence type="inferred from homology"/>
<protein>
    <submittedName>
        <fullName evidence="7">Putative bacterial hemoglobin</fullName>
    </submittedName>
</protein>
<dbReference type="OrthoDB" id="3213438at2"/>
<evidence type="ECO:0000256" key="2">
    <source>
        <dbReference type="ARBA" id="ARBA00022621"/>
    </source>
</evidence>
<keyword evidence="4" id="KW-0408">Iron</keyword>
<dbReference type="Proteomes" id="UP000034883">
    <property type="component" value="Chromosome"/>
</dbReference>
<dbReference type="GO" id="GO:0071500">
    <property type="term" value="P:cellular response to nitrosative stress"/>
    <property type="evidence" value="ECO:0007669"/>
    <property type="project" value="TreeGrafter"/>
</dbReference>
<dbReference type="RefSeq" id="WP_053238672.1">
    <property type="nucleotide sequence ID" value="NZ_CP011125.1"/>
</dbReference>
<feature type="domain" description="Globin" evidence="6">
    <location>
        <begin position="1"/>
        <end position="134"/>
    </location>
</feature>
<accession>A0A0F6YFI6</accession>
<dbReference type="GO" id="GO:0071949">
    <property type="term" value="F:FAD binding"/>
    <property type="evidence" value="ECO:0007669"/>
    <property type="project" value="TreeGrafter"/>
</dbReference>
<dbReference type="GO" id="GO:0005344">
    <property type="term" value="F:oxygen carrier activity"/>
    <property type="evidence" value="ECO:0007669"/>
    <property type="project" value="UniProtKB-KW"/>
</dbReference>
<dbReference type="GO" id="GO:0046210">
    <property type="term" value="P:nitric oxide catabolic process"/>
    <property type="evidence" value="ECO:0007669"/>
    <property type="project" value="TreeGrafter"/>
</dbReference>
<dbReference type="STRING" id="927083.DB32_000759"/>
<keyword evidence="3" id="KW-0479">Metal-binding</keyword>
<keyword evidence="2 5" id="KW-0561">Oxygen transport</keyword>
<dbReference type="GO" id="GO:0008941">
    <property type="term" value="F:nitric oxide dioxygenase NAD(P)H activity"/>
    <property type="evidence" value="ECO:0007669"/>
    <property type="project" value="TreeGrafter"/>
</dbReference>
<dbReference type="Pfam" id="PF00042">
    <property type="entry name" value="Globin"/>
    <property type="match status" value="1"/>
</dbReference>
<name>A0A0F6YFI6_9BACT</name>
<dbReference type="EMBL" id="CP011125">
    <property type="protein sequence ID" value="AKF03610.1"/>
    <property type="molecule type" value="Genomic_DNA"/>
</dbReference>
<dbReference type="InterPro" id="IPR009050">
    <property type="entry name" value="Globin-like_sf"/>
</dbReference>
<evidence type="ECO:0000256" key="4">
    <source>
        <dbReference type="ARBA" id="ARBA00023004"/>
    </source>
</evidence>
<keyword evidence="1 5" id="KW-0349">Heme</keyword>
<evidence type="ECO:0000256" key="1">
    <source>
        <dbReference type="ARBA" id="ARBA00022617"/>
    </source>
</evidence>
<evidence type="ECO:0000313" key="8">
    <source>
        <dbReference type="Proteomes" id="UP000034883"/>
    </source>
</evidence>
<dbReference type="PANTHER" id="PTHR43396">
    <property type="entry name" value="FLAVOHEMOPROTEIN"/>
    <property type="match status" value="1"/>
</dbReference>
<dbReference type="GO" id="GO:0020037">
    <property type="term" value="F:heme binding"/>
    <property type="evidence" value="ECO:0007669"/>
    <property type="project" value="InterPro"/>
</dbReference>
<evidence type="ECO:0000256" key="3">
    <source>
        <dbReference type="ARBA" id="ARBA00022723"/>
    </source>
</evidence>
<dbReference type="SUPFAM" id="SSF46458">
    <property type="entry name" value="Globin-like"/>
    <property type="match status" value="1"/>
</dbReference>
<comment type="similarity">
    <text evidence="5">Belongs to the globin family.</text>
</comment>